<dbReference type="InterPro" id="IPR007712">
    <property type="entry name" value="RelE/ParE_toxin"/>
</dbReference>
<dbReference type="Pfam" id="PF05016">
    <property type="entry name" value="ParE_toxin"/>
    <property type="match status" value="1"/>
</dbReference>
<dbReference type="InterPro" id="IPR051803">
    <property type="entry name" value="TA_system_RelE-like_toxin"/>
</dbReference>
<dbReference type="AlphaFoldDB" id="A0A941BL00"/>
<evidence type="ECO:0000313" key="4">
    <source>
        <dbReference type="Proteomes" id="UP000678374"/>
    </source>
</evidence>
<keyword evidence="4" id="KW-1185">Reference proteome</keyword>
<sequence>MSADEYDIVWRPKASADLLSIVRYIAQDSPTRARAFGKRLRDKVQALAQQPRLGREGRPGLPAGIRELVLHPHYIAFYRVLDQSRTVEIVRVKHTSQQTP</sequence>
<keyword evidence="2" id="KW-1277">Toxin-antitoxin system</keyword>
<gene>
    <name evidence="3" type="ORF">KAK06_15885</name>
</gene>
<reference evidence="3" key="1">
    <citation type="submission" date="2021-04" db="EMBL/GenBank/DDBJ databases">
        <title>The genome sequence of Ideonella sp. 4Y11.</title>
        <authorList>
            <person name="Liu Y."/>
        </authorList>
    </citation>
    <scope>NUCLEOTIDE SEQUENCE</scope>
    <source>
        <strain evidence="3">4Y11</strain>
    </source>
</reference>
<dbReference type="PANTHER" id="PTHR33755">
    <property type="entry name" value="TOXIN PARE1-RELATED"/>
    <property type="match status" value="1"/>
</dbReference>
<evidence type="ECO:0000313" key="3">
    <source>
        <dbReference type="EMBL" id="MBQ0960433.1"/>
    </source>
</evidence>
<organism evidence="3 4">
    <name type="scientific">Ideonella aquatica</name>
    <dbReference type="NCBI Taxonomy" id="2824119"/>
    <lineage>
        <taxon>Bacteria</taxon>
        <taxon>Pseudomonadati</taxon>
        <taxon>Pseudomonadota</taxon>
        <taxon>Betaproteobacteria</taxon>
        <taxon>Burkholderiales</taxon>
        <taxon>Sphaerotilaceae</taxon>
        <taxon>Ideonella</taxon>
    </lineage>
</organism>
<name>A0A941BL00_9BURK</name>
<evidence type="ECO:0000256" key="2">
    <source>
        <dbReference type="ARBA" id="ARBA00022649"/>
    </source>
</evidence>
<dbReference type="NCBIfam" id="TIGR02385">
    <property type="entry name" value="RelE_StbE"/>
    <property type="match status" value="1"/>
</dbReference>
<dbReference type="PANTHER" id="PTHR33755:SF6">
    <property type="entry name" value="PLASMID STABILIZATION SYSTEM PROTEIN"/>
    <property type="match status" value="1"/>
</dbReference>
<accession>A0A941BL00</accession>
<dbReference type="Proteomes" id="UP000678374">
    <property type="component" value="Unassembled WGS sequence"/>
</dbReference>
<comment type="similarity">
    <text evidence="1">Belongs to the RelE toxin family.</text>
</comment>
<evidence type="ECO:0000256" key="1">
    <source>
        <dbReference type="ARBA" id="ARBA00006226"/>
    </source>
</evidence>
<protein>
    <submittedName>
        <fullName evidence="3">Type II toxin-antitoxin system RelE/ParE family toxin</fullName>
    </submittedName>
</protein>
<dbReference type="InterPro" id="IPR035093">
    <property type="entry name" value="RelE/ParE_toxin_dom_sf"/>
</dbReference>
<comment type="caution">
    <text evidence="3">The sequence shown here is derived from an EMBL/GenBank/DDBJ whole genome shotgun (WGS) entry which is preliminary data.</text>
</comment>
<dbReference type="EMBL" id="JAGQDE010000014">
    <property type="protein sequence ID" value="MBQ0960433.1"/>
    <property type="molecule type" value="Genomic_DNA"/>
</dbReference>
<dbReference type="RefSeq" id="WP_210803104.1">
    <property type="nucleotide sequence ID" value="NZ_JAGQDE010000014.1"/>
</dbReference>
<dbReference type="Gene3D" id="3.30.2310.20">
    <property type="entry name" value="RelE-like"/>
    <property type="match status" value="1"/>
</dbReference>
<proteinExistence type="inferred from homology"/>